<dbReference type="InterPro" id="IPR012340">
    <property type="entry name" value="NA-bd_OB-fold"/>
</dbReference>
<dbReference type="PANTHER" id="PTHR34075:SF5">
    <property type="entry name" value="BLR3430 PROTEIN"/>
    <property type="match status" value="1"/>
</dbReference>
<dbReference type="EMBL" id="JBEPCV010000063">
    <property type="protein sequence ID" value="MER6909322.1"/>
    <property type="molecule type" value="Genomic_DNA"/>
</dbReference>
<dbReference type="RefSeq" id="WP_318217395.1">
    <property type="nucleotide sequence ID" value="NZ_JBEPCO010000060.1"/>
</dbReference>
<reference evidence="1 2" key="1">
    <citation type="submission" date="2024-06" db="EMBL/GenBank/DDBJ databases">
        <title>The Natural Products Discovery Center: Release of the First 8490 Sequenced Strains for Exploring Actinobacteria Biosynthetic Diversity.</title>
        <authorList>
            <person name="Kalkreuter E."/>
            <person name="Kautsar S.A."/>
            <person name="Yang D."/>
            <person name="Bader C.D."/>
            <person name="Teijaro C.N."/>
            <person name="Fluegel L."/>
            <person name="Davis C.M."/>
            <person name="Simpson J.R."/>
            <person name="Lauterbach L."/>
            <person name="Steele A.D."/>
            <person name="Gui C."/>
            <person name="Meng S."/>
            <person name="Li G."/>
            <person name="Viehrig K."/>
            <person name="Ye F."/>
            <person name="Su P."/>
            <person name="Kiefer A.F."/>
            <person name="Nichols A."/>
            <person name="Cepeda A.J."/>
            <person name="Yan W."/>
            <person name="Fan B."/>
            <person name="Jiang Y."/>
            <person name="Adhikari A."/>
            <person name="Zheng C.-J."/>
            <person name="Schuster L."/>
            <person name="Cowan T.M."/>
            <person name="Smanski M.J."/>
            <person name="Chevrette M.G."/>
            <person name="De Carvalho L.P.S."/>
            <person name="Shen B."/>
        </authorList>
    </citation>
    <scope>NUCLEOTIDE SEQUENCE [LARGE SCALE GENOMIC DNA]</scope>
    <source>
        <strain evidence="1 2">NPDC000632</strain>
    </source>
</reference>
<evidence type="ECO:0000313" key="1">
    <source>
        <dbReference type="EMBL" id="MER6909322.1"/>
    </source>
</evidence>
<organism evidence="1 2">
    <name type="scientific">Streptomyces flaveolus</name>
    <dbReference type="NCBI Taxonomy" id="67297"/>
    <lineage>
        <taxon>Bacteria</taxon>
        <taxon>Bacillati</taxon>
        <taxon>Actinomycetota</taxon>
        <taxon>Actinomycetes</taxon>
        <taxon>Kitasatosporales</taxon>
        <taxon>Streptomycetaceae</taxon>
        <taxon>Streptomyces</taxon>
    </lineage>
</organism>
<dbReference type="Proteomes" id="UP001490330">
    <property type="component" value="Unassembled WGS sequence"/>
</dbReference>
<dbReference type="SUPFAM" id="SSF50249">
    <property type="entry name" value="Nucleic acid-binding proteins"/>
    <property type="match status" value="1"/>
</dbReference>
<dbReference type="PANTHER" id="PTHR34075">
    <property type="entry name" value="BLR3430 PROTEIN"/>
    <property type="match status" value="1"/>
</dbReference>
<comment type="caution">
    <text evidence="1">The sequence shown here is derived from an EMBL/GenBank/DDBJ whole genome shotgun (WGS) entry which is preliminary data.</text>
</comment>
<evidence type="ECO:0000313" key="2">
    <source>
        <dbReference type="Proteomes" id="UP001490330"/>
    </source>
</evidence>
<gene>
    <name evidence="1" type="ORF">ABT322_37480</name>
</gene>
<evidence type="ECO:0008006" key="3">
    <source>
        <dbReference type="Google" id="ProtNLM"/>
    </source>
</evidence>
<sequence length="135" mass="14815">MYHCPGDLVRSPAGSATGLLESASREPEALCFQRCTWCGTAAYQRLLCPVCRGSDLRTECSEGVGVVRHTTVVHRNTPTARNVSLVEMSEGFVVRGRVMGPLIGIHSGDRVRLSTLKDPVRDEPVFQRLDAAYRV</sequence>
<protein>
    <recommendedName>
        <fullName evidence="3">DUF35 domain-containing protein</fullName>
    </recommendedName>
</protein>
<proteinExistence type="predicted"/>
<dbReference type="InterPro" id="IPR052513">
    <property type="entry name" value="Thioester_dehydratase-like"/>
</dbReference>
<keyword evidence="2" id="KW-1185">Reference proteome</keyword>
<name>A0ABV1VS56_9ACTN</name>
<accession>A0ABV1VS56</accession>